<dbReference type="SUPFAM" id="SSF161098">
    <property type="entry name" value="MetI-like"/>
    <property type="match status" value="1"/>
</dbReference>
<keyword evidence="15" id="KW-1185">Reference proteome</keyword>
<dbReference type="PANTHER" id="PTHR43297:SF2">
    <property type="entry name" value="DIPEPTIDE TRANSPORT ATP-BINDING PROTEIN DPPD"/>
    <property type="match status" value="1"/>
</dbReference>
<evidence type="ECO:0000256" key="11">
    <source>
        <dbReference type="RuleBase" id="RU363032"/>
    </source>
</evidence>
<dbReference type="InterPro" id="IPR050388">
    <property type="entry name" value="ABC_Ni/Peptide_Import"/>
</dbReference>
<name>A0A1H2KK01_9ACTN</name>
<dbReference type="PROSITE" id="PS00211">
    <property type="entry name" value="ABC_TRANSPORTER_1"/>
    <property type="match status" value="1"/>
</dbReference>
<evidence type="ECO:0000256" key="10">
    <source>
        <dbReference type="ARBA" id="ARBA00023136"/>
    </source>
</evidence>
<evidence type="ECO:0000256" key="7">
    <source>
        <dbReference type="ARBA" id="ARBA00022741"/>
    </source>
</evidence>
<dbReference type="GO" id="GO:0005886">
    <property type="term" value="C:plasma membrane"/>
    <property type="evidence" value="ECO:0007669"/>
    <property type="project" value="UniProtKB-SubCell"/>
</dbReference>
<evidence type="ECO:0000256" key="6">
    <source>
        <dbReference type="ARBA" id="ARBA00022692"/>
    </source>
</evidence>
<protein>
    <submittedName>
        <fullName evidence="14">ABC-type dipeptide/oligopeptide/nickel transport system, ATPase component</fullName>
    </submittedName>
</protein>
<dbReference type="InterPro" id="IPR003593">
    <property type="entry name" value="AAA+_ATPase"/>
</dbReference>
<dbReference type="PROSITE" id="PS50893">
    <property type="entry name" value="ABC_TRANSPORTER_2"/>
    <property type="match status" value="1"/>
</dbReference>
<dbReference type="CDD" id="cd03257">
    <property type="entry name" value="ABC_NikE_OppD_transporters"/>
    <property type="match status" value="1"/>
</dbReference>
<sequence length="581" mass="60446">MPASKRSRLRTPTAVAALVGTLVLAAVAVLGPVVWGSPAEATSVADRMLGPSVAHPFGTDELGRDLFARVLAAARLSLVLTLGATAITMAGGVVLGLVAAVLPRVARRLVTGFMDILLAFPWLLLVLFFSAIWGASAVGAMLAIGFAGVPSIARLVYTMASSLSGRDFVRAARVAGVGPLGVLGRHVLPNIRGPLLVNTAATASVTLLSFAGLSFLGLGVQAPEYDWGRLLREGIARIYLNPMAAIGPGLAIVLAGLVFTLASEALASRRGHGVRALARLAKAAAGIPVDDVPDAAPAPDRARPVAEVRGLRVAFPDGDGGLVERVRGVDLTVAPGETVGIVGESGSGKSLTALALAGLLARPAVVTAATRTFDGIDLARPLSRADAGRVGAGLGMVFQDPLTSLNPALTIGRQLTEVPEVHLGMSRSQARERAAEALRVVSIPEPERRLRRYPHEFSGGMRQRAMIGMALTGRPTLLIADEPTTALDVTVQRQVMAVLRRAQRDSGAAIVFISHDIALVSAFCDRVVVMKDGLVVEELDAGRIRQDAQHPYTRALVACLPDMSSDRSRPLPVIAGDGSTA</sequence>
<dbReference type="SMART" id="SM00382">
    <property type="entry name" value="AAA"/>
    <property type="match status" value="1"/>
</dbReference>
<dbReference type="STRING" id="419479.SAMN04488563_3916"/>
<gene>
    <name evidence="14" type="ORF">SAMN04488563_3916</name>
</gene>
<dbReference type="OrthoDB" id="3677453at2"/>
<comment type="similarity">
    <text evidence="3">Belongs to the ABC transporter superfamily.</text>
</comment>
<reference evidence="15" key="1">
    <citation type="submission" date="2016-10" db="EMBL/GenBank/DDBJ databases">
        <authorList>
            <person name="Varghese N."/>
            <person name="Submissions S."/>
        </authorList>
    </citation>
    <scope>NUCLEOTIDE SEQUENCE [LARGE SCALE GENOMIC DNA]</scope>
    <source>
        <strain evidence="15">DSM 45079</strain>
    </source>
</reference>
<evidence type="ECO:0000313" key="15">
    <source>
        <dbReference type="Proteomes" id="UP000182977"/>
    </source>
</evidence>
<dbReference type="Gene3D" id="1.10.3720.10">
    <property type="entry name" value="MetI-like"/>
    <property type="match status" value="1"/>
</dbReference>
<dbReference type="AlphaFoldDB" id="A0A1H2KK01"/>
<evidence type="ECO:0000259" key="13">
    <source>
        <dbReference type="PROSITE" id="PS50928"/>
    </source>
</evidence>
<evidence type="ECO:0000256" key="9">
    <source>
        <dbReference type="ARBA" id="ARBA00022989"/>
    </source>
</evidence>
<evidence type="ECO:0000256" key="8">
    <source>
        <dbReference type="ARBA" id="ARBA00022840"/>
    </source>
</evidence>
<feature type="transmembrane region" description="Helical" evidence="11">
    <location>
        <begin position="109"/>
        <end position="132"/>
    </location>
</feature>
<dbReference type="InterPro" id="IPR003439">
    <property type="entry name" value="ABC_transporter-like_ATP-bd"/>
</dbReference>
<dbReference type="SUPFAM" id="SSF52540">
    <property type="entry name" value="P-loop containing nucleoside triphosphate hydrolases"/>
    <property type="match status" value="1"/>
</dbReference>
<dbReference type="InterPro" id="IPR000515">
    <property type="entry name" value="MetI-like"/>
</dbReference>
<dbReference type="InterPro" id="IPR027417">
    <property type="entry name" value="P-loop_NTPase"/>
</dbReference>
<dbReference type="Pfam" id="PF00528">
    <property type="entry name" value="BPD_transp_1"/>
    <property type="match status" value="1"/>
</dbReference>
<proteinExistence type="inferred from homology"/>
<organism evidence="14 15">
    <name type="scientific">Jiangella alkaliphila</name>
    <dbReference type="NCBI Taxonomy" id="419479"/>
    <lineage>
        <taxon>Bacteria</taxon>
        <taxon>Bacillati</taxon>
        <taxon>Actinomycetota</taxon>
        <taxon>Actinomycetes</taxon>
        <taxon>Jiangellales</taxon>
        <taxon>Jiangellaceae</taxon>
        <taxon>Jiangella</taxon>
    </lineage>
</organism>
<dbReference type="GO" id="GO:0016887">
    <property type="term" value="F:ATP hydrolysis activity"/>
    <property type="evidence" value="ECO:0007669"/>
    <property type="project" value="InterPro"/>
</dbReference>
<dbReference type="InterPro" id="IPR035906">
    <property type="entry name" value="MetI-like_sf"/>
</dbReference>
<keyword evidence="4 11" id="KW-0813">Transport</keyword>
<evidence type="ECO:0000256" key="5">
    <source>
        <dbReference type="ARBA" id="ARBA00022475"/>
    </source>
</evidence>
<evidence type="ECO:0000256" key="4">
    <source>
        <dbReference type="ARBA" id="ARBA00022448"/>
    </source>
</evidence>
<dbReference type="EMBL" id="LT629791">
    <property type="protein sequence ID" value="SDU68912.1"/>
    <property type="molecule type" value="Genomic_DNA"/>
</dbReference>
<keyword evidence="8" id="KW-0067">ATP-binding</keyword>
<feature type="transmembrane region" description="Helical" evidence="11">
    <location>
        <begin position="76"/>
        <end position="102"/>
    </location>
</feature>
<evidence type="ECO:0000313" key="14">
    <source>
        <dbReference type="EMBL" id="SDU68912.1"/>
    </source>
</evidence>
<dbReference type="Gene3D" id="3.40.50.300">
    <property type="entry name" value="P-loop containing nucleotide triphosphate hydrolases"/>
    <property type="match status" value="1"/>
</dbReference>
<dbReference type="CDD" id="cd06261">
    <property type="entry name" value="TM_PBP2"/>
    <property type="match status" value="1"/>
</dbReference>
<evidence type="ECO:0000256" key="2">
    <source>
        <dbReference type="ARBA" id="ARBA00004202"/>
    </source>
</evidence>
<feature type="transmembrane region" description="Helical" evidence="11">
    <location>
        <begin position="138"/>
        <end position="157"/>
    </location>
</feature>
<dbReference type="Proteomes" id="UP000182977">
    <property type="component" value="Chromosome I"/>
</dbReference>
<feature type="transmembrane region" description="Helical" evidence="11">
    <location>
        <begin position="195"/>
        <end position="218"/>
    </location>
</feature>
<dbReference type="Pfam" id="PF00005">
    <property type="entry name" value="ABC_tran"/>
    <property type="match status" value="1"/>
</dbReference>
<keyword evidence="10 11" id="KW-0472">Membrane</keyword>
<evidence type="ECO:0000256" key="3">
    <source>
        <dbReference type="ARBA" id="ARBA00005417"/>
    </source>
</evidence>
<keyword evidence="5" id="KW-1003">Cell membrane</keyword>
<feature type="transmembrane region" description="Helical" evidence="11">
    <location>
        <begin position="238"/>
        <end position="262"/>
    </location>
</feature>
<dbReference type="GO" id="GO:0055085">
    <property type="term" value="P:transmembrane transport"/>
    <property type="evidence" value="ECO:0007669"/>
    <property type="project" value="InterPro"/>
</dbReference>
<keyword evidence="7" id="KW-0547">Nucleotide-binding</keyword>
<dbReference type="GO" id="GO:0005524">
    <property type="term" value="F:ATP binding"/>
    <property type="evidence" value="ECO:0007669"/>
    <property type="project" value="UniProtKB-KW"/>
</dbReference>
<feature type="domain" description="ABC transporter" evidence="12">
    <location>
        <begin position="308"/>
        <end position="557"/>
    </location>
</feature>
<evidence type="ECO:0000256" key="1">
    <source>
        <dbReference type="ARBA" id="ARBA00004141"/>
    </source>
</evidence>
<keyword evidence="6 11" id="KW-0812">Transmembrane</keyword>
<accession>A0A1H2KK01</accession>
<dbReference type="RefSeq" id="WP_052762846.1">
    <property type="nucleotide sequence ID" value="NZ_LBMC01000038.1"/>
</dbReference>
<dbReference type="PROSITE" id="PS50928">
    <property type="entry name" value="ABC_TM1"/>
    <property type="match status" value="1"/>
</dbReference>
<comment type="similarity">
    <text evidence="11">Belongs to the binding-protein-dependent transport system permease family.</text>
</comment>
<evidence type="ECO:0000259" key="12">
    <source>
        <dbReference type="PROSITE" id="PS50893"/>
    </source>
</evidence>
<keyword evidence="9 11" id="KW-1133">Transmembrane helix</keyword>
<dbReference type="InterPro" id="IPR017871">
    <property type="entry name" value="ABC_transporter-like_CS"/>
</dbReference>
<feature type="domain" description="ABC transmembrane type-1" evidence="13">
    <location>
        <begin position="74"/>
        <end position="263"/>
    </location>
</feature>
<comment type="subcellular location">
    <subcellularLocation>
        <location evidence="11">Cell membrane</location>
        <topology evidence="11">Multi-pass membrane protein</topology>
    </subcellularLocation>
    <subcellularLocation>
        <location evidence="2">Cell membrane</location>
        <topology evidence="2">Peripheral membrane protein</topology>
    </subcellularLocation>
    <subcellularLocation>
        <location evidence="1">Membrane</location>
        <topology evidence="1">Multi-pass membrane protein</topology>
    </subcellularLocation>
</comment>
<dbReference type="PANTHER" id="PTHR43297">
    <property type="entry name" value="OLIGOPEPTIDE TRANSPORT ATP-BINDING PROTEIN APPD"/>
    <property type="match status" value="1"/>
</dbReference>